<evidence type="ECO:0000313" key="2">
    <source>
        <dbReference type="Proteomes" id="UP000280344"/>
    </source>
</evidence>
<dbReference type="InterPro" id="IPR009279">
    <property type="entry name" value="Portal_Mu"/>
</dbReference>
<keyword evidence="2" id="KW-1185">Reference proteome</keyword>
<gene>
    <name evidence="1" type="ORF">EJ997_10225</name>
</gene>
<dbReference type="RefSeq" id="WP_126704462.1">
    <property type="nucleotide sequence ID" value="NZ_CP034593.1"/>
</dbReference>
<evidence type="ECO:0008006" key="3">
    <source>
        <dbReference type="Google" id="ProtNLM"/>
    </source>
</evidence>
<protein>
    <recommendedName>
        <fullName evidence="3">Portal protein</fullName>
    </recommendedName>
</protein>
<dbReference type="Pfam" id="PF06074">
    <property type="entry name" value="Portal_Mu"/>
    <property type="match status" value="1"/>
</dbReference>
<organism evidence="1 2">
    <name type="scientific">Flaviflexus ciconiae</name>
    <dbReference type="NCBI Taxonomy" id="2496867"/>
    <lineage>
        <taxon>Bacteria</taxon>
        <taxon>Bacillati</taxon>
        <taxon>Actinomycetota</taxon>
        <taxon>Actinomycetes</taxon>
        <taxon>Actinomycetales</taxon>
        <taxon>Actinomycetaceae</taxon>
        <taxon>Flaviflexus</taxon>
    </lineage>
</organism>
<reference evidence="1 2" key="1">
    <citation type="submission" date="2018-12" db="EMBL/GenBank/DDBJ databases">
        <title>Complete genome sequence of Flaviflexus sp. H23T48.</title>
        <authorList>
            <person name="Bae J.-W."/>
            <person name="Lee J.-Y."/>
        </authorList>
    </citation>
    <scope>NUCLEOTIDE SEQUENCE [LARGE SCALE GENOMIC DNA]</scope>
    <source>
        <strain evidence="1 2">H23T48</strain>
    </source>
</reference>
<dbReference type="KEGG" id="flh:EJ997_10225"/>
<evidence type="ECO:0000313" key="1">
    <source>
        <dbReference type="EMBL" id="AZQ77659.1"/>
    </source>
</evidence>
<accession>A0A3Q9G572</accession>
<name>A0A3Q9G572_9ACTO</name>
<dbReference type="OrthoDB" id="1804088at2"/>
<dbReference type="EMBL" id="CP034593">
    <property type="protein sequence ID" value="AZQ77659.1"/>
    <property type="molecule type" value="Genomic_DNA"/>
</dbReference>
<proteinExistence type="predicted"/>
<dbReference type="Proteomes" id="UP000280344">
    <property type="component" value="Chromosome"/>
</dbReference>
<dbReference type="AlphaFoldDB" id="A0A3Q9G572"/>
<sequence>MSEIGYAVPAAGSMGGWNTLTQADDEENLDLQFPQSTSVFKRMRREETQLQTVLKAVKLPILRSNWRLNADGVDPEVTTFVAQNLGLPVDGQTDGKRLRSRGRFSWLEHLRLALTSLDFGFAFFEQVYEARDDGRLWIRKLGYRPQATIAQINVAADGGLVSVEQGLDGGRNAKIPVNRLVAYVNEREGAAWSGTSVLRSSYKYWLLKDRLLRVQAMTVERNGLGIPVVTAPPRDDGPYGDDAQLVAREKQQIAEGQKIASGLRAGETAGASLPHGSDLKLLGVQGQLPDAAEPIKYYDEQMAKSALAHFLTLGTQTGSWALGTTFADFFTMSLQTVAKQIAETATAHIIEDLVDLNFGETVPAPSIVFDEIGSQTPPTAQALQSLVQTGVIRPDDALEEFMRNRFGLPAADTGTAREFKGTIMSPKEADHEQDL</sequence>